<name>A0ABX2HBF7_9FIRM</name>
<dbReference type="PANTHER" id="PTHR30176:SF3">
    <property type="entry name" value="FERREDOXIN-TYPE PROTEIN NAPH"/>
    <property type="match status" value="1"/>
</dbReference>
<evidence type="ECO:0000256" key="5">
    <source>
        <dbReference type="ARBA" id="ARBA00023004"/>
    </source>
</evidence>
<feature type="transmembrane region" description="Helical" evidence="7">
    <location>
        <begin position="117"/>
        <end position="135"/>
    </location>
</feature>
<evidence type="ECO:0000313" key="10">
    <source>
        <dbReference type="Proteomes" id="UP001644719"/>
    </source>
</evidence>
<evidence type="ECO:0000256" key="2">
    <source>
        <dbReference type="ARBA" id="ARBA00022485"/>
    </source>
</evidence>
<feature type="transmembrane region" description="Helical" evidence="7">
    <location>
        <begin position="48"/>
        <end position="67"/>
    </location>
</feature>
<dbReference type="Proteomes" id="UP001644719">
    <property type="component" value="Unassembled WGS sequence"/>
</dbReference>
<keyword evidence="3" id="KW-0479">Metal-binding</keyword>
<evidence type="ECO:0000259" key="8">
    <source>
        <dbReference type="PROSITE" id="PS51379"/>
    </source>
</evidence>
<accession>A0ABX2HBF7</accession>
<dbReference type="PROSITE" id="PS00198">
    <property type="entry name" value="4FE4S_FER_1"/>
    <property type="match status" value="1"/>
</dbReference>
<dbReference type="SUPFAM" id="SSF54862">
    <property type="entry name" value="4Fe-4S ferredoxins"/>
    <property type="match status" value="1"/>
</dbReference>
<protein>
    <submittedName>
        <fullName evidence="9">4Fe-4S binding protein</fullName>
    </submittedName>
</protein>
<keyword evidence="5" id="KW-0408">Iron</keyword>
<sequence length="262" mass="29191">MKKRQRKIRLIRAGIQLLFFIFAPALFSTAFAGVKSIFQAIAAHQTISWNSFLDVTAVLLVVTCLFGRHFCGYACAFGSLGDALYELTVFIRQKVFHKKGRHGYSEKAIRILQKVKYIWLLVLLVSILTGWYSKLQGMSPWDVFSMLTAGRLPGAAYKVGIVLLLLIMIGMCTQERFFCQFLCPMGAIFAIMPIAPSALFNRDRSTCPAKCGACKKRCPAHLDIDGDTLLSGECICCHACQGICPKKNIRIGIPKMKDESSF</sequence>
<dbReference type="PROSITE" id="PS51379">
    <property type="entry name" value="4FE4S_FER_2"/>
    <property type="match status" value="1"/>
</dbReference>
<dbReference type="PANTHER" id="PTHR30176">
    <property type="entry name" value="FERREDOXIN-TYPE PROTEIN NAPH"/>
    <property type="match status" value="1"/>
</dbReference>
<feature type="domain" description="4Fe-4S ferredoxin-type" evidence="8">
    <location>
        <begin position="196"/>
        <end position="227"/>
    </location>
</feature>
<keyword evidence="1" id="KW-0813">Transport</keyword>
<keyword evidence="6" id="KW-0411">Iron-sulfur</keyword>
<keyword evidence="7" id="KW-1133">Transmembrane helix</keyword>
<organism evidence="9 10">
    <name type="scientific">Blautia faecis</name>
    <dbReference type="NCBI Taxonomy" id="871665"/>
    <lineage>
        <taxon>Bacteria</taxon>
        <taxon>Bacillati</taxon>
        <taxon>Bacillota</taxon>
        <taxon>Clostridia</taxon>
        <taxon>Lachnospirales</taxon>
        <taxon>Lachnospiraceae</taxon>
        <taxon>Blautia</taxon>
    </lineage>
</organism>
<dbReference type="EMBL" id="JAAITS010000068">
    <property type="protein sequence ID" value="NSG87277.1"/>
    <property type="molecule type" value="Genomic_DNA"/>
</dbReference>
<evidence type="ECO:0000313" key="9">
    <source>
        <dbReference type="EMBL" id="NSG87277.1"/>
    </source>
</evidence>
<gene>
    <name evidence="9" type="ORF">G5B17_18115</name>
</gene>
<dbReference type="InterPro" id="IPR017896">
    <property type="entry name" value="4Fe4S_Fe-S-bd"/>
</dbReference>
<feature type="transmembrane region" description="Helical" evidence="7">
    <location>
        <begin position="181"/>
        <end position="200"/>
    </location>
</feature>
<evidence type="ECO:0000256" key="6">
    <source>
        <dbReference type="ARBA" id="ARBA00023014"/>
    </source>
</evidence>
<evidence type="ECO:0000256" key="3">
    <source>
        <dbReference type="ARBA" id="ARBA00022723"/>
    </source>
</evidence>
<dbReference type="RefSeq" id="WP_173770299.1">
    <property type="nucleotide sequence ID" value="NZ_JAAITS010000068.1"/>
</dbReference>
<feature type="transmembrane region" description="Helical" evidence="7">
    <location>
        <begin position="155"/>
        <end position="174"/>
    </location>
</feature>
<dbReference type="Pfam" id="PF12801">
    <property type="entry name" value="Fer4_5"/>
    <property type="match status" value="2"/>
</dbReference>
<proteinExistence type="predicted"/>
<comment type="caution">
    <text evidence="9">The sequence shown here is derived from an EMBL/GenBank/DDBJ whole genome shotgun (WGS) entry which is preliminary data.</text>
</comment>
<keyword evidence="2" id="KW-0004">4Fe-4S</keyword>
<dbReference type="InterPro" id="IPR017900">
    <property type="entry name" value="4Fe4S_Fe_S_CS"/>
</dbReference>
<dbReference type="InterPro" id="IPR051684">
    <property type="entry name" value="Electron_Trans/Redox"/>
</dbReference>
<keyword evidence="7" id="KW-0472">Membrane</keyword>
<evidence type="ECO:0000256" key="7">
    <source>
        <dbReference type="SAM" id="Phobius"/>
    </source>
</evidence>
<keyword evidence="7" id="KW-0812">Transmembrane</keyword>
<keyword evidence="4" id="KW-0249">Electron transport</keyword>
<evidence type="ECO:0000256" key="4">
    <source>
        <dbReference type="ARBA" id="ARBA00022982"/>
    </source>
</evidence>
<keyword evidence="10" id="KW-1185">Reference proteome</keyword>
<reference evidence="9 10" key="1">
    <citation type="journal article" date="2020" name="Cell Host Microbe">
        <title>Functional and Genomic Variation between Human-Derived Isolates of Lachnospiraceae Reveals Inter- and Intra-Species Diversity.</title>
        <authorList>
            <person name="Sorbara M.T."/>
            <person name="Littmann E.R."/>
            <person name="Fontana E."/>
            <person name="Moody T.U."/>
            <person name="Kohout C.E."/>
            <person name="Gjonbalaj M."/>
            <person name="Eaton V."/>
            <person name="Seok R."/>
            <person name="Leiner I.M."/>
            <person name="Pamer E.G."/>
        </authorList>
    </citation>
    <scope>NUCLEOTIDE SEQUENCE [LARGE SCALE GENOMIC DNA]</scope>
    <source>
        <strain evidence="9 10">MSK.17.74</strain>
    </source>
</reference>
<evidence type="ECO:0000256" key="1">
    <source>
        <dbReference type="ARBA" id="ARBA00022448"/>
    </source>
</evidence>